<keyword evidence="2" id="KW-1185">Reference proteome</keyword>
<sequence>MDWKVFYGESTLVNSVLNLPLRGNPPRHKELPGLRTFLRCLIFSQWAITVASAAKKDWNALGISFWVLFCILARTFAFSAKESTRSWLQHSSGIRLERFETDLSSRRALLNTVMALNPDTFAIDSTTGKEEHSALYSGALLWIDPILKPGPDRTKWEEATRMSLAEDLLKRHASGGTNSMVSEVACHSRGVSSTTVVDGLGNGPSSGADSWKTLYGDQYWARFITEGTEMASTIRRHANLSERFTKNGA</sequence>
<organism evidence="1 2">
    <name type="scientific">Apiospora aurea</name>
    <dbReference type="NCBI Taxonomy" id="335848"/>
    <lineage>
        <taxon>Eukaryota</taxon>
        <taxon>Fungi</taxon>
        <taxon>Dikarya</taxon>
        <taxon>Ascomycota</taxon>
        <taxon>Pezizomycotina</taxon>
        <taxon>Sordariomycetes</taxon>
        <taxon>Xylariomycetidae</taxon>
        <taxon>Amphisphaeriales</taxon>
        <taxon>Apiosporaceae</taxon>
        <taxon>Apiospora</taxon>
    </lineage>
</organism>
<evidence type="ECO:0000313" key="2">
    <source>
        <dbReference type="Proteomes" id="UP001391051"/>
    </source>
</evidence>
<proteinExistence type="predicted"/>
<evidence type="ECO:0000313" key="1">
    <source>
        <dbReference type="EMBL" id="KAK7965767.1"/>
    </source>
</evidence>
<dbReference type="EMBL" id="JAQQWE010000001">
    <property type="protein sequence ID" value="KAK7965767.1"/>
    <property type="molecule type" value="Genomic_DNA"/>
</dbReference>
<dbReference type="Proteomes" id="UP001391051">
    <property type="component" value="Unassembled WGS sequence"/>
</dbReference>
<dbReference type="GeneID" id="92069328"/>
<name>A0ABR1QSX2_9PEZI</name>
<reference evidence="1 2" key="1">
    <citation type="submission" date="2023-01" db="EMBL/GenBank/DDBJ databases">
        <title>Analysis of 21 Apiospora genomes using comparative genomics revels a genus with tremendous synthesis potential of carbohydrate active enzymes and secondary metabolites.</title>
        <authorList>
            <person name="Sorensen T."/>
        </authorList>
    </citation>
    <scope>NUCLEOTIDE SEQUENCE [LARGE SCALE GENOMIC DNA]</scope>
    <source>
        <strain evidence="1 2">CBS 24483</strain>
    </source>
</reference>
<protein>
    <submittedName>
        <fullName evidence="1">Uncharacterized protein</fullName>
    </submittedName>
</protein>
<gene>
    <name evidence="1" type="ORF">PG986_000044</name>
</gene>
<accession>A0ABR1QSX2</accession>
<comment type="caution">
    <text evidence="1">The sequence shown here is derived from an EMBL/GenBank/DDBJ whole genome shotgun (WGS) entry which is preliminary data.</text>
</comment>
<dbReference type="RefSeq" id="XP_066705159.1">
    <property type="nucleotide sequence ID" value="XM_066836266.1"/>
</dbReference>